<reference evidence="1" key="2">
    <citation type="journal article" date="2021" name="PeerJ">
        <title>Extensive microbial diversity within the chicken gut microbiome revealed by metagenomics and culture.</title>
        <authorList>
            <person name="Gilroy R."/>
            <person name="Ravi A."/>
            <person name="Getino M."/>
            <person name="Pursley I."/>
            <person name="Horton D.L."/>
            <person name="Alikhan N.F."/>
            <person name="Baker D."/>
            <person name="Gharbi K."/>
            <person name="Hall N."/>
            <person name="Watson M."/>
            <person name="Adriaenssens E.M."/>
            <person name="Foster-Nyarko E."/>
            <person name="Jarju S."/>
            <person name="Secka A."/>
            <person name="Antonio M."/>
            <person name="Oren A."/>
            <person name="Chaudhuri R.R."/>
            <person name="La Ragione R."/>
            <person name="Hildebrand F."/>
            <person name="Pallen M.J."/>
        </authorList>
    </citation>
    <scope>NUCLEOTIDE SEQUENCE</scope>
    <source>
        <strain evidence="1">ChiGjej3B3-7149</strain>
    </source>
</reference>
<name>A0A9D1IYP4_9FIRM</name>
<comment type="caution">
    <text evidence="1">The sequence shown here is derived from an EMBL/GenBank/DDBJ whole genome shotgun (WGS) entry which is preliminary data.</text>
</comment>
<dbReference type="Pfam" id="PF11392">
    <property type="entry name" value="AllH"/>
    <property type="match status" value="1"/>
</dbReference>
<dbReference type="InterPro" id="IPR021530">
    <property type="entry name" value="AllH-like"/>
</dbReference>
<gene>
    <name evidence="1" type="ORF">IAD36_04025</name>
</gene>
<sequence>MTLSGRVSDAGLMARLRSGEELELAGAFSEGIYFTGPGGMVMLHDTQYGCLPFGIAIPGFSGLSRAVGANCGERASLRPEGIFSPGTGLCIYTDFEPVPSPAAVRPSLENLESLRERFTSALGACGRSALLPYCGYPHPSVSKAEIRDEFARAGFEALCLLGGALGAADAVRVREALQGLLGLGRGLTPSFDDFITGLLVTLEHASSVWGLKHPALGFLAQEVSALAPLRTNRFSAAYLLAAARGGDFSLMRNCLELRPSADSLTALLGVGSSSGSDMLCGMVYALGAVSELLH</sequence>
<accession>A0A9D1IYP4</accession>
<evidence type="ECO:0000313" key="1">
    <source>
        <dbReference type="EMBL" id="HIR54756.1"/>
    </source>
</evidence>
<organism evidence="1 2">
    <name type="scientific">Candidatus Scatomorpha intestinigallinarum</name>
    <dbReference type="NCBI Taxonomy" id="2840923"/>
    <lineage>
        <taxon>Bacteria</taxon>
        <taxon>Bacillati</taxon>
        <taxon>Bacillota</taxon>
        <taxon>Clostridia</taxon>
        <taxon>Eubacteriales</taxon>
        <taxon>Candidatus Scatomorpha</taxon>
    </lineage>
</organism>
<dbReference type="EMBL" id="DVHH01000102">
    <property type="protein sequence ID" value="HIR54756.1"/>
    <property type="molecule type" value="Genomic_DNA"/>
</dbReference>
<proteinExistence type="predicted"/>
<dbReference type="Proteomes" id="UP000824238">
    <property type="component" value="Unassembled WGS sequence"/>
</dbReference>
<reference evidence="1" key="1">
    <citation type="submission" date="2020-10" db="EMBL/GenBank/DDBJ databases">
        <authorList>
            <person name="Gilroy R."/>
        </authorList>
    </citation>
    <scope>NUCLEOTIDE SEQUENCE</scope>
    <source>
        <strain evidence="1">ChiGjej3B3-7149</strain>
    </source>
</reference>
<protein>
    <submittedName>
        <fullName evidence="1">DUF2877 domain-containing protein</fullName>
    </submittedName>
</protein>
<dbReference type="AlphaFoldDB" id="A0A9D1IYP4"/>
<evidence type="ECO:0000313" key="2">
    <source>
        <dbReference type="Proteomes" id="UP000824238"/>
    </source>
</evidence>